<keyword evidence="2" id="KW-1185">Reference proteome</keyword>
<evidence type="ECO:0000313" key="2">
    <source>
        <dbReference type="Proteomes" id="UP001157418"/>
    </source>
</evidence>
<protein>
    <submittedName>
        <fullName evidence="1">Uncharacterized protein</fullName>
    </submittedName>
</protein>
<proteinExistence type="predicted"/>
<comment type="caution">
    <text evidence="1">The sequence shown here is derived from an EMBL/GenBank/DDBJ whole genome shotgun (WGS) entry which is preliminary data.</text>
</comment>
<dbReference type="GO" id="GO:0004497">
    <property type="term" value="F:monooxygenase activity"/>
    <property type="evidence" value="ECO:0007669"/>
    <property type="project" value="InterPro"/>
</dbReference>
<accession>A0AAU9MZI2</accession>
<reference evidence="1 2" key="1">
    <citation type="submission" date="2022-01" db="EMBL/GenBank/DDBJ databases">
        <authorList>
            <person name="Xiong W."/>
            <person name="Schranz E."/>
        </authorList>
    </citation>
    <scope>NUCLEOTIDE SEQUENCE [LARGE SCALE GENOMIC DNA]</scope>
</reference>
<name>A0AAU9MZI2_9ASTR</name>
<sequence length="148" mass="16744">MSNIAKLVKKVLEAVVNNQLIALHDMLMKSTLDSIFKVGFRFDLDTLSGLDEGDKDDDILSRFLIESEQNPRKLSDEYLRDISLGNVALEAKEATGSSDYTNSIHEFSLKLTESALDKMHYLQAALTETLQVHCISRSNLYEGWNMWA</sequence>
<dbReference type="GO" id="GO:0005506">
    <property type="term" value="F:iron ion binding"/>
    <property type="evidence" value="ECO:0007669"/>
    <property type="project" value="InterPro"/>
</dbReference>
<organism evidence="1 2">
    <name type="scientific">Lactuca virosa</name>
    <dbReference type="NCBI Taxonomy" id="75947"/>
    <lineage>
        <taxon>Eukaryota</taxon>
        <taxon>Viridiplantae</taxon>
        <taxon>Streptophyta</taxon>
        <taxon>Embryophyta</taxon>
        <taxon>Tracheophyta</taxon>
        <taxon>Spermatophyta</taxon>
        <taxon>Magnoliopsida</taxon>
        <taxon>eudicotyledons</taxon>
        <taxon>Gunneridae</taxon>
        <taxon>Pentapetalae</taxon>
        <taxon>asterids</taxon>
        <taxon>campanulids</taxon>
        <taxon>Asterales</taxon>
        <taxon>Asteraceae</taxon>
        <taxon>Cichorioideae</taxon>
        <taxon>Cichorieae</taxon>
        <taxon>Lactucinae</taxon>
        <taxon>Lactuca</taxon>
    </lineage>
</organism>
<evidence type="ECO:0000313" key="1">
    <source>
        <dbReference type="EMBL" id="CAH1433239.1"/>
    </source>
</evidence>
<dbReference type="Gene3D" id="1.10.630.10">
    <property type="entry name" value="Cytochrome P450"/>
    <property type="match status" value="1"/>
</dbReference>
<dbReference type="AlphaFoldDB" id="A0AAU9MZI2"/>
<dbReference type="GO" id="GO:0020037">
    <property type="term" value="F:heme binding"/>
    <property type="evidence" value="ECO:0007669"/>
    <property type="project" value="InterPro"/>
</dbReference>
<dbReference type="EMBL" id="CAKMRJ010003334">
    <property type="protein sequence ID" value="CAH1433239.1"/>
    <property type="molecule type" value="Genomic_DNA"/>
</dbReference>
<dbReference type="GO" id="GO:0016705">
    <property type="term" value="F:oxidoreductase activity, acting on paired donors, with incorporation or reduction of molecular oxygen"/>
    <property type="evidence" value="ECO:0007669"/>
    <property type="project" value="InterPro"/>
</dbReference>
<dbReference type="SUPFAM" id="SSF48264">
    <property type="entry name" value="Cytochrome P450"/>
    <property type="match status" value="1"/>
</dbReference>
<dbReference type="InterPro" id="IPR036396">
    <property type="entry name" value="Cyt_P450_sf"/>
</dbReference>
<gene>
    <name evidence="1" type="ORF">LVIROSA_LOCUS19836</name>
</gene>
<dbReference type="Proteomes" id="UP001157418">
    <property type="component" value="Unassembled WGS sequence"/>
</dbReference>